<keyword evidence="3" id="KW-1185">Reference proteome</keyword>
<dbReference type="Gene3D" id="3.30.1140.40">
    <property type="entry name" value="Tctex-1"/>
    <property type="match status" value="1"/>
</dbReference>
<dbReference type="Proteomes" id="UP000054248">
    <property type="component" value="Unassembled WGS sequence"/>
</dbReference>
<accession>A0A0C3MJY6</accession>
<dbReference type="HOGENOM" id="CLU_097204_5_0_1"/>
<sequence length="133" mass="15250">MTSRVRSPMRVVSPLQPSNAPTPTRPKFDVELLKSYMKKLISTTLEKERWDSKDKDKQRAWCKEISERVKGRMLEIQPKGFKFIVTTIINENLGQGGRADMASHWEDCDTVAQEMWANDSLICICLAFAIQTT</sequence>
<organism evidence="2 3">
    <name type="scientific">Tulasnella calospora MUT 4182</name>
    <dbReference type="NCBI Taxonomy" id="1051891"/>
    <lineage>
        <taxon>Eukaryota</taxon>
        <taxon>Fungi</taxon>
        <taxon>Dikarya</taxon>
        <taxon>Basidiomycota</taxon>
        <taxon>Agaricomycotina</taxon>
        <taxon>Agaricomycetes</taxon>
        <taxon>Cantharellales</taxon>
        <taxon>Tulasnellaceae</taxon>
        <taxon>Tulasnella</taxon>
    </lineage>
</organism>
<gene>
    <name evidence="2" type="ORF">M407DRAFT_240872</name>
</gene>
<reference evidence="2 3" key="1">
    <citation type="submission" date="2014-04" db="EMBL/GenBank/DDBJ databases">
        <authorList>
            <consortium name="DOE Joint Genome Institute"/>
            <person name="Kuo A."/>
            <person name="Girlanda M."/>
            <person name="Perotto S."/>
            <person name="Kohler A."/>
            <person name="Nagy L.G."/>
            <person name="Floudas D."/>
            <person name="Copeland A."/>
            <person name="Barry K.W."/>
            <person name="Cichocki N."/>
            <person name="Veneault-Fourrey C."/>
            <person name="LaButti K."/>
            <person name="Lindquist E.A."/>
            <person name="Lipzen A."/>
            <person name="Lundell T."/>
            <person name="Morin E."/>
            <person name="Murat C."/>
            <person name="Sun H."/>
            <person name="Tunlid A."/>
            <person name="Henrissat B."/>
            <person name="Grigoriev I.V."/>
            <person name="Hibbett D.S."/>
            <person name="Martin F."/>
            <person name="Nordberg H.P."/>
            <person name="Cantor M.N."/>
            <person name="Hua S.X."/>
        </authorList>
    </citation>
    <scope>NUCLEOTIDE SEQUENCE [LARGE SCALE GENOMIC DNA]</scope>
    <source>
        <strain evidence="2 3">MUT 4182</strain>
    </source>
</reference>
<dbReference type="PANTHER" id="PTHR21255:SF7">
    <property type="entry name" value="DYNEIN LIGHT CHAIN TCTEX-TYPE PROTEIN 2B"/>
    <property type="match status" value="1"/>
</dbReference>
<dbReference type="OrthoDB" id="10260741at2759"/>
<dbReference type="Pfam" id="PF03645">
    <property type="entry name" value="Tctex-1"/>
    <property type="match status" value="1"/>
</dbReference>
<dbReference type="InterPro" id="IPR038586">
    <property type="entry name" value="Tctex-1-like_sf"/>
</dbReference>
<dbReference type="GO" id="GO:0007018">
    <property type="term" value="P:microtubule-based movement"/>
    <property type="evidence" value="ECO:0007669"/>
    <property type="project" value="TreeGrafter"/>
</dbReference>
<dbReference type="STRING" id="1051891.A0A0C3MJY6"/>
<proteinExistence type="predicted"/>
<reference evidence="3" key="2">
    <citation type="submission" date="2015-01" db="EMBL/GenBank/DDBJ databases">
        <title>Evolutionary Origins and Diversification of the Mycorrhizal Mutualists.</title>
        <authorList>
            <consortium name="DOE Joint Genome Institute"/>
            <consortium name="Mycorrhizal Genomics Consortium"/>
            <person name="Kohler A."/>
            <person name="Kuo A."/>
            <person name="Nagy L.G."/>
            <person name="Floudas D."/>
            <person name="Copeland A."/>
            <person name="Barry K.W."/>
            <person name="Cichocki N."/>
            <person name="Veneault-Fourrey C."/>
            <person name="LaButti K."/>
            <person name="Lindquist E.A."/>
            <person name="Lipzen A."/>
            <person name="Lundell T."/>
            <person name="Morin E."/>
            <person name="Murat C."/>
            <person name="Riley R."/>
            <person name="Ohm R."/>
            <person name="Sun H."/>
            <person name="Tunlid A."/>
            <person name="Henrissat B."/>
            <person name="Grigoriev I.V."/>
            <person name="Hibbett D.S."/>
            <person name="Martin F."/>
        </authorList>
    </citation>
    <scope>NUCLEOTIDE SEQUENCE [LARGE SCALE GENOMIC DNA]</scope>
    <source>
        <strain evidence="3">MUT 4182</strain>
    </source>
</reference>
<dbReference type="PANTHER" id="PTHR21255">
    <property type="entry name" value="T-COMPLEX-ASSOCIATED-TESTIS-EXPRESSED 1/ DYNEIN LIGHT CHAIN"/>
    <property type="match status" value="1"/>
</dbReference>
<dbReference type="AlphaFoldDB" id="A0A0C3MJY6"/>
<protein>
    <recommendedName>
        <fullName evidence="4">Topoisomerase I damage affected protein 2</fullName>
    </recommendedName>
</protein>
<feature type="region of interest" description="Disordered" evidence="1">
    <location>
        <begin position="1"/>
        <end position="26"/>
    </location>
</feature>
<evidence type="ECO:0000313" key="2">
    <source>
        <dbReference type="EMBL" id="KIO34027.1"/>
    </source>
</evidence>
<dbReference type="GO" id="GO:0045505">
    <property type="term" value="F:dynein intermediate chain binding"/>
    <property type="evidence" value="ECO:0007669"/>
    <property type="project" value="TreeGrafter"/>
</dbReference>
<dbReference type="EMBL" id="KN822945">
    <property type="protein sequence ID" value="KIO34027.1"/>
    <property type="molecule type" value="Genomic_DNA"/>
</dbReference>
<dbReference type="CDD" id="cd21459">
    <property type="entry name" value="DLC-like_TCTEX1D2"/>
    <property type="match status" value="1"/>
</dbReference>
<dbReference type="GO" id="GO:0005737">
    <property type="term" value="C:cytoplasm"/>
    <property type="evidence" value="ECO:0007669"/>
    <property type="project" value="TreeGrafter"/>
</dbReference>
<evidence type="ECO:0008006" key="4">
    <source>
        <dbReference type="Google" id="ProtNLM"/>
    </source>
</evidence>
<evidence type="ECO:0000256" key="1">
    <source>
        <dbReference type="SAM" id="MobiDB-lite"/>
    </source>
</evidence>
<evidence type="ECO:0000313" key="3">
    <source>
        <dbReference type="Proteomes" id="UP000054248"/>
    </source>
</evidence>
<name>A0A0C3MJY6_9AGAM</name>
<dbReference type="GO" id="GO:0005868">
    <property type="term" value="C:cytoplasmic dynein complex"/>
    <property type="evidence" value="ECO:0007669"/>
    <property type="project" value="TreeGrafter"/>
</dbReference>
<dbReference type="InterPro" id="IPR005334">
    <property type="entry name" value="Tctex-1-like"/>
</dbReference>